<comment type="caution">
    <text evidence="1">The sequence shown here is derived from an EMBL/GenBank/DDBJ whole genome shotgun (WGS) entry which is preliminary data.</text>
</comment>
<proteinExistence type="predicted"/>
<accession>A0ABW9ZR08</accession>
<dbReference type="RefSeq" id="WP_161817038.1">
    <property type="nucleotide sequence ID" value="NZ_JAACJS010000002.1"/>
</dbReference>
<organism evidence="1 2">
    <name type="scientific">Sediminibacterium roseum</name>
    <dbReference type="NCBI Taxonomy" id="1978412"/>
    <lineage>
        <taxon>Bacteria</taxon>
        <taxon>Pseudomonadati</taxon>
        <taxon>Bacteroidota</taxon>
        <taxon>Chitinophagia</taxon>
        <taxon>Chitinophagales</taxon>
        <taxon>Chitinophagaceae</taxon>
        <taxon>Sediminibacterium</taxon>
    </lineage>
</organism>
<gene>
    <name evidence="1" type="ORF">GWC95_02230</name>
</gene>
<protein>
    <submittedName>
        <fullName evidence="1">Uncharacterized protein</fullName>
    </submittedName>
</protein>
<dbReference type="Proteomes" id="UP000753802">
    <property type="component" value="Unassembled WGS sequence"/>
</dbReference>
<evidence type="ECO:0000313" key="1">
    <source>
        <dbReference type="EMBL" id="NCI48724.1"/>
    </source>
</evidence>
<name>A0ABW9ZR08_9BACT</name>
<sequence length="140" mass="15644">MSLQLPKIIQREGITIVINVFRVEYNPLIKTLDSSAYLLGNVQKPKGFVTPIVKSNHVFVDLQFVVKTPELELPAIIATTKALLSDDEPIADSKHVWNLVDEYLTLISEDIKENNVVDKNGDLISLGHNNFATDNFEGII</sequence>
<dbReference type="EMBL" id="JAACJS010000002">
    <property type="protein sequence ID" value="NCI48724.1"/>
    <property type="molecule type" value="Genomic_DNA"/>
</dbReference>
<keyword evidence="2" id="KW-1185">Reference proteome</keyword>
<evidence type="ECO:0000313" key="2">
    <source>
        <dbReference type="Proteomes" id="UP000753802"/>
    </source>
</evidence>
<reference evidence="1 2" key="1">
    <citation type="submission" date="2020-01" db="EMBL/GenBank/DDBJ databases">
        <title>Genome analysis.</title>
        <authorList>
            <person name="Wu S."/>
            <person name="Wang G."/>
        </authorList>
    </citation>
    <scope>NUCLEOTIDE SEQUENCE [LARGE SCALE GENOMIC DNA]</scope>
    <source>
        <strain evidence="1 2">SYL130</strain>
    </source>
</reference>